<feature type="domain" description="Ig-like" evidence="2">
    <location>
        <begin position="12"/>
        <end position="48"/>
    </location>
</feature>
<dbReference type="EMBL" id="JACSEA010000011">
    <property type="protein sequence ID" value="KAF7388885.1"/>
    <property type="molecule type" value="Genomic_DNA"/>
</dbReference>
<proteinExistence type="predicted"/>
<keyword evidence="4" id="KW-1185">Reference proteome</keyword>
<reference evidence="3" key="1">
    <citation type="journal article" date="2020" name="G3 (Bethesda)">
        <title>High-Quality Assemblies for Three Invasive Social Wasps from the &lt;i&gt;Vespula&lt;/i&gt; Genus.</title>
        <authorList>
            <person name="Harrop T.W.R."/>
            <person name="Guhlin J."/>
            <person name="McLaughlin G.M."/>
            <person name="Permina E."/>
            <person name="Stockwell P."/>
            <person name="Gilligan J."/>
            <person name="Le Lec M.F."/>
            <person name="Gruber M.A.M."/>
            <person name="Quinn O."/>
            <person name="Lovegrove M."/>
            <person name="Duncan E.J."/>
            <person name="Remnant E.J."/>
            <person name="Van Eeckhoven J."/>
            <person name="Graham B."/>
            <person name="Knapp R.A."/>
            <person name="Langford K.W."/>
            <person name="Kronenberg Z."/>
            <person name="Press M.O."/>
            <person name="Eacker S.M."/>
            <person name="Wilson-Rankin E.E."/>
            <person name="Purcell J."/>
            <person name="Lester P.J."/>
            <person name="Dearden P.K."/>
        </authorList>
    </citation>
    <scope>NUCLEOTIDE SEQUENCE</scope>
    <source>
        <strain evidence="3">Marl-1</strain>
    </source>
</reference>
<dbReference type="InterPro" id="IPR007110">
    <property type="entry name" value="Ig-like_dom"/>
</dbReference>
<evidence type="ECO:0000313" key="4">
    <source>
        <dbReference type="Proteomes" id="UP000614350"/>
    </source>
</evidence>
<dbReference type="Gene3D" id="2.60.40.10">
    <property type="entry name" value="Immunoglobulins"/>
    <property type="match status" value="1"/>
</dbReference>
<protein>
    <recommendedName>
        <fullName evidence="2">Ig-like domain-containing protein</fullName>
    </recommendedName>
</protein>
<accession>A0A834JIX7</accession>
<gene>
    <name evidence="3" type="ORF">HZH66_010022</name>
</gene>
<evidence type="ECO:0000256" key="1">
    <source>
        <dbReference type="SAM" id="MobiDB-lite"/>
    </source>
</evidence>
<evidence type="ECO:0000313" key="3">
    <source>
        <dbReference type="EMBL" id="KAF7388885.1"/>
    </source>
</evidence>
<dbReference type="AlphaFoldDB" id="A0A834JIX7"/>
<feature type="region of interest" description="Disordered" evidence="1">
    <location>
        <begin position="98"/>
        <end position="124"/>
    </location>
</feature>
<comment type="caution">
    <text evidence="3">The sequence shown here is derived from an EMBL/GenBank/DDBJ whole genome shotgun (WGS) entry which is preliminary data.</text>
</comment>
<dbReference type="InterPro" id="IPR013783">
    <property type="entry name" value="Ig-like_fold"/>
</dbReference>
<dbReference type="InterPro" id="IPR036179">
    <property type="entry name" value="Ig-like_dom_sf"/>
</dbReference>
<dbReference type="SUPFAM" id="SSF48726">
    <property type="entry name" value="Immunoglobulin"/>
    <property type="match status" value="1"/>
</dbReference>
<evidence type="ECO:0000259" key="2">
    <source>
        <dbReference type="PROSITE" id="PS50835"/>
    </source>
</evidence>
<name>A0A834JIX7_VESVU</name>
<sequence>MIAAENLPAGFPMITQAPAAKVVEMGHNAVLLCGAIGSPTPIISWVRNMLPMDTSNPRFTVLDSASFTRNLHSPTPFPIEMPFDEVVGYKERRKDLPKSVYKRQLVGDDDNSSSNTSNSSSSNT</sequence>
<dbReference type="InterPro" id="IPR013098">
    <property type="entry name" value="Ig_I-set"/>
</dbReference>
<dbReference type="Proteomes" id="UP000614350">
    <property type="component" value="Unassembled WGS sequence"/>
</dbReference>
<feature type="compositionally biased region" description="Low complexity" evidence="1">
    <location>
        <begin position="112"/>
        <end position="124"/>
    </location>
</feature>
<dbReference type="PROSITE" id="PS50835">
    <property type="entry name" value="IG_LIKE"/>
    <property type="match status" value="1"/>
</dbReference>
<dbReference type="Pfam" id="PF07679">
    <property type="entry name" value="I-set"/>
    <property type="match status" value="1"/>
</dbReference>
<organism evidence="3 4">
    <name type="scientific">Vespula vulgaris</name>
    <name type="common">Yellow jacket</name>
    <name type="synonym">Wasp</name>
    <dbReference type="NCBI Taxonomy" id="7454"/>
    <lineage>
        <taxon>Eukaryota</taxon>
        <taxon>Metazoa</taxon>
        <taxon>Ecdysozoa</taxon>
        <taxon>Arthropoda</taxon>
        <taxon>Hexapoda</taxon>
        <taxon>Insecta</taxon>
        <taxon>Pterygota</taxon>
        <taxon>Neoptera</taxon>
        <taxon>Endopterygota</taxon>
        <taxon>Hymenoptera</taxon>
        <taxon>Apocrita</taxon>
        <taxon>Aculeata</taxon>
        <taxon>Vespoidea</taxon>
        <taxon>Vespidae</taxon>
        <taxon>Vespinae</taxon>
        <taxon>Vespula</taxon>
    </lineage>
</organism>